<dbReference type="AlphaFoldDB" id="A0A4R7EII0"/>
<accession>A0A4R7EII0</accession>
<feature type="transmembrane region" description="Helical" evidence="9">
    <location>
        <begin position="71"/>
        <end position="91"/>
    </location>
</feature>
<dbReference type="InterPro" id="IPR025505">
    <property type="entry name" value="FHIPEP_CS"/>
</dbReference>
<comment type="function">
    <text evidence="9">Required for formation of the rod structure of the flagellar apparatus. Together with FliI and FliH, may constitute the export apparatus of flagellin.</text>
</comment>
<comment type="caution">
    <text evidence="10">The sequence shown here is derived from an EMBL/GenBank/DDBJ whole genome shotgun (WGS) entry which is preliminary data.</text>
</comment>
<dbReference type="Gene3D" id="3.40.50.12790">
    <property type="entry name" value="FHIPEP family, domain 4"/>
    <property type="match status" value="1"/>
</dbReference>
<dbReference type="PANTHER" id="PTHR30161:SF1">
    <property type="entry name" value="FLAGELLAR BIOSYNTHESIS PROTEIN FLHA-RELATED"/>
    <property type="match status" value="1"/>
</dbReference>
<evidence type="ECO:0000256" key="2">
    <source>
        <dbReference type="ARBA" id="ARBA00008835"/>
    </source>
</evidence>
<dbReference type="Pfam" id="PF00771">
    <property type="entry name" value="FHIPEP"/>
    <property type="match status" value="1"/>
</dbReference>
<keyword evidence="8 9" id="KW-0472">Membrane</keyword>
<comment type="similarity">
    <text evidence="2 9">Belongs to the FHIPEP (flagella/HR/invasion proteins export pore) family.</text>
</comment>
<proteinExistence type="inferred from homology"/>
<evidence type="ECO:0000313" key="10">
    <source>
        <dbReference type="EMBL" id="TDS34715.1"/>
    </source>
</evidence>
<dbReference type="PANTHER" id="PTHR30161">
    <property type="entry name" value="FLAGELLAR EXPORT PROTEIN, MEMBRANE FLHA SUBUNIT-RELATED"/>
    <property type="match status" value="1"/>
</dbReference>
<comment type="subcellular location">
    <subcellularLocation>
        <location evidence="1">Cell inner membrane</location>
        <topology evidence="1">Multi-pass membrane protein</topology>
    </subcellularLocation>
    <subcellularLocation>
        <location evidence="9">Cell membrane</location>
        <topology evidence="9">Multi-pass membrane protein</topology>
    </subcellularLocation>
</comment>
<reference evidence="10 11" key="1">
    <citation type="submission" date="2019-03" db="EMBL/GenBank/DDBJ databases">
        <title>Deep subsurface shale carbon reservoir microbial communities from Ohio and West Virginia, USA.</title>
        <authorList>
            <person name="Wrighton K."/>
        </authorList>
    </citation>
    <scope>NUCLEOTIDE SEQUENCE [LARGE SCALE GENOMIC DNA]</scope>
    <source>
        <strain evidence="10 11">UTICA-S4D12</strain>
    </source>
</reference>
<comment type="caution">
    <text evidence="9">Lacks conserved residue(s) required for the propagation of feature annotation.</text>
</comment>
<keyword evidence="10" id="KW-0969">Cilium</keyword>
<keyword evidence="10" id="KW-0966">Cell projection</keyword>
<feature type="transmembrane region" description="Helical" evidence="9">
    <location>
        <begin position="40"/>
        <end position="59"/>
    </location>
</feature>
<organism evidence="10 11">
    <name type="scientific">Halanaerobium congolense</name>
    <dbReference type="NCBI Taxonomy" id="54121"/>
    <lineage>
        <taxon>Bacteria</taxon>
        <taxon>Bacillati</taxon>
        <taxon>Bacillota</taxon>
        <taxon>Clostridia</taxon>
        <taxon>Halanaerobiales</taxon>
        <taxon>Halanaerobiaceae</taxon>
        <taxon>Halanaerobium</taxon>
    </lineage>
</organism>
<sequence length="690" mass="76627">MDNSLVFSKITKNTDVVFALMVVSIIVMFIIPLPTMLLDMLLAANITFAMVIILVSIYTTEPLDLSVFPSLLLFATLFRLGLNISTTRLILGQGYAGEIIMSFGDFVVGGNYVVGLIIFLIIVVIQFVVITKGAERVAEVAARFTLDAMPGKQMSIDADLNAGVIDNVEAKREREKIRQEADFYGAMDGASKFVKGDAIAGIIITFINIVGGLVIGVLQQDMGIAQAAQTYILLTVGDGLVSQIPALLISTATGMVVTRAASDNNMGNEMTEQLLKQPKALFIASGVLLVIGFVPGLPTIPFLFLATFIAVLAYLIVRTAETDKLEEKKKPQTKEMSEEQKQEMRQEELKQLIKVDKLEIEVGYNLISLVLPEQGGDFLDRVSNIRKQIAVELGIILPPIRIVDNLQLPPDLYKIKLHGVELTKYQLYPDKFLAMDPGNTFEEIPGIETKEPAFGTEALWIEESQKENAELANYTVVDPGSVMATHLTEVIREHSHELLGREEVKKLIDNFKEDNEAVIDELMPDLLKLGEIQKILQNLLWEKIPINNLLIILETLADHAPRTKDQSVLTEYVRQGLSRQISNQFTAEDNTLYAIAIDPQKEEQLINSVEQSDQGRYLSLEPAQAQDIINKIVSQVKGLLEEGRDPILLTSPMIRRPLKEMVHRTFSDLIVLSFNELESDIDLQVQGVVN</sequence>
<keyword evidence="9" id="KW-0653">Protein transport</keyword>
<dbReference type="NCBIfam" id="TIGR01399">
    <property type="entry name" value="hrcV"/>
    <property type="match status" value="1"/>
</dbReference>
<dbReference type="RefSeq" id="WP_133618017.1">
    <property type="nucleotide sequence ID" value="NZ_SOAA01000002.1"/>
</dbReference>
<keyword evidence="3 9" id="KW-0813">Transport</keyword>
<feature type="transmembrane region" description="Helical" evidence="9">
    <location>
        <begin position="280"/>
        <end position="296"/>
    </location>
</feature>
<evidence type="ECO:0000256" key="6">
    <source>
        <dbReference type="ARBA" id="ARBA00022692"/>
    </source>
</evidence>
<dbReference type="GO" id="GO:0009306">
    <property type="term" value="P:protein secretion"/>
    <property type="evidence" value="ECO:0007669"/>
    <property type="project" value="InterPro"/>
</dbReference>
<evidence type="ECO:0000256" key="5">
    <source>
        <dbReference type="ARBA" id="ARBA00022519"/>
    </source>
</evidence>
<evidence type="ECO:0000256" key="7">
    <source>
        <dbReference type="ARBA" id="ARBA00022989"/>
    </source>
</evidence>
<dbReference type="InterPro" id="IPR001712">
    <property type="entry name" value="T3SS_FHIPEP"/>
</dbReference>
<evidence type="ECO:0000313" key="11">
    <source>
        <dbReference type="Proteomes" id="UP000295758"/>
    </source>
</evidence>
<keyword evidence="4 9" id="KW-1003">Cell membrane</keyword>
<dbReference type="GO" id="GO:0044780">
    <property type="term" value="P:bacterial-type flagellum assembly"/>
    <property type="evidence" value="ECO:0007669"/>
    <property type="project" value="InterPro"/>
</dbReference>
<dbReference type="InterPro" id="IPR006302">
    <property type="entry name" value="T3SS_HrcV"/>
</dbReference>
<keyword evidence="9" id="KW-1006">Bacterial flagellum protein export</keyword>
<dbReference type="InterPro" id="IPR006301">
    <property type="entry name" value="FlhA"/>
</dbReference>
<dbReference type="NCBIfam" id="TIGR01398">
    <property type="entry name" value="FlhA"/>
    <property type="match status" value="1"/>
</dbReference>
<dbReference type="Gene3D" id="1.10.8.540">
    <property type="entry name" value="FHIPEP family, domain 3"/>
    <property type="match status" value="1"/>
</dbReference>
<protein>
    <recommendedName>
        <fullName evidence="9">Flagellar biosynthesis protein FlhA</fullName>
    </recommendedName>
</protein>
<dbReference type="PIRSF" id="PIRSF005419">
    <property type="entry name" value="FlhA"/>
    <property type="match status" value="1"/>
</dbReference>
<evidence type="ECO:0000256" key="9">
    <source>
        <dbReference type="RuleBase" id="RU364093"/>
    </source>
</evidence>
<feature type="transmembrane region" description="Helical" evidence="9">
    <location>
        <begin position="16"/>
        <end position="33"/>
    </location>
</feature>
<feature type="transmembrane region" description="Helical" evidence="9">
    <location>
        <begin position="103"/>
        <end position="129"/>
    </location>
</feature>
<feature type="transmembrane region" description="Helical" evidence="9">
    <location>
        <begin position="198"/>
        <end position="218"/>
    </location>
</feature>
<dbReference type="InterPro" id="IPR042196">
    <property type="entry name" value="FHIPEP_4"/>
</dbReference>
<dbReference type="PRINTS" id="PR00949">
    <property type="entry name" value="TYPE3IMAPROT"/>
</dbReference>
<dbReference type="Proteomes" id="UP000295758">
    <property type="component" value="Unassembled WGS sequence"/>
</dbReference>
<evidence type="ECO:0000256" key="8">
    <source>
        <dbReference type="ARBA" id="ARBA00023136"/>
    </source>
</evidence>
<name>A0A4R7EII0_9FIRM</name>
<evidence type="ECO:0000256" key="1">
    <source>
        <dbReference type="ARBA" id="ARBA00004429"/>
    </source>
</evidence>
<dbReference type="InterPro" id="IPR042193">
    <property type="entry name" value="FHIPEP_3"/>
</dbReference>
<dbReference type="EMBL" id="SOAA01000002">
    <property type="protein sequence ID" value="TDS34715.1"/>
    <property type="molecule type" value="Genomic_DNA"/>
</dbReference>
<keyword evidence="6 9" id="KW-0812">Transmembrane</keyword>
<keyword evidence="5" id="KW-0997">Cell inner membrane</keyword>
<dbReference type="PROSITE" id="PS00994">
    <property type="entry name" value="FHIPEP"/>
    <property type="match status" value="1"/>
</dbReference>
<evidence type="ECO:0000256" key="3">
    <source>
        <dbReference type="ARBA" id="ARBA00022448"/>
    </source>
</evidence>
<dbReference type="Gene3D" id="3.40.30.60">
    <property type="entry name" value="FHIPEP family, domain 1"/>
    <property type="match status" value="1"/>
</dbReference>
<evidence type="ECO:0000256" key="4">
    <source>
        <dbReference type="ARBA" id="ARBA00022475"/>
    </source>
</evidence>
<gene>
    <name evidence="9" type="primary">flhA</name>
    <name evidence="10" type="ORF">BY453_102152</name>
</gene>
<dbReference type="InterPro" id="IPR042194">
    <property type="entry name" value="FHIPEP_1"/>
</dbReference>
<dbReference type="GO" id="GO:0005886">
    <property type="term" value="C:plasma membrane"/>
    <property type="evidence" value="ECO:0007669"/>
    <property type="project" value="UniProtKB-SubCell"/>
</dbReference>
<keyword evidence="7 9" id="KW-1133">Transmembrane helix</keyword>
<keyword evidence="9" id="KW-1005">Bacterial flagellum biogenesis</keyword>
<keyword evidence="10" id="KW-0282">Flagellum</keyword>